<evidence type="ECO:0000313" key="2">
    <source>
        <dbReference type="Proteomes" id="UP000824469"/>
    </source>
</evidence>
<comment type="caution">
    <text evidence="1">The sequence shown here is derived from an EMBL/GenBank/DDBJ whole genome shotgun (WGS) entry which is preliminary data.</text>
</comment>
<sequence>WASFRSNEAVVGIDELVVGSGIVGLVEEDEVTIEEDEEVTVVEDEEVAMVEDE</sequence>
<gene>
    <name evidence="1" type="ORF">KI387_038624</name>
</gene>
<organism evidence="1 2">
    <name type="scientific">Taxus chinensis</name>
    <name type="common">Chinese yew</name>
    <name type="synonym">Taxus wallichiana var. chinensis</name>
    <dbReference type="NCBI Taxonomy" id="29808"/>
    <lineage>
        <taxon>Eukaryota</taxon>
        <taxon>Viridiplantae</taxon>
        <taxon>Streptophyta</taxon>
        <taxon>Embryophyta</taxon>
        <taxon>Tracheophyta</taxon>
        <taxon>Spermatophyta</taxon>
        <taxon>Pinopsida</taxon>
        <taxon>Pinidae</taxon>
        <taxon>Conifers II</taxon>
        <taxon>Cupressales</taxon>
        <taxon>Taxaceae</taxon>
        <taxon>Taxus</taxon>
    </lineage>
</organism>
<feature type="non-terminal residue" evidence="1">
    <location>
        <position position="1"/>
    </location>
</feature>
<protein>
    <submittedName>
        <fullName evidence="1">Uncharacterized protein</fullName>
    </submittedName>
</protein>
<dbReference type="Proteomes" id="UP000824469">
    <property type="component" value="Unassembled WGS sequence"/>
</dbReference>
<reference evidence="1 2" key="1">
    <citation type="journal article" date="2021" name="Nat. Plants">
        <title>The Taxus genome provides insights into paclitaxel biosynthesis.</title>
        <authorList>
            <person name="Xiong X."/>
            <person name="Gou J."/>
            <person name="Liao Q."/>
            <person name="Li Y."/>
            <person name="Zhou Q."/>
            <person name="Bi G."/>
            <person name="Li C."/>
            <person name="Du R."/>
            <person name="Wang X."/>
            <person name="Sun T."/>
            <person name="Guo L."/>
            <person name="Liang H."/>
            <person name="Lu P."/>
            <person name="Wu Y."/>
            <person name="Zhang Z."/>
            <person name="Ro D.K."/>
            <person name="Shang Y."/>
            <person name="Huang S."/>
            <person name="Yan J."/>
        </authorList>
    </citation>
    <scope>NUCLEOTIDE SEQUENCE [LARGE SCALE GENOMIC DNA]</scope>
    <source>
        <strain evidence="1">Ta-2019</strain>
    </source>
</reference>
<feature type="non-terminal residue" evidence="1">
    <location>
        <position position="53"/>
    </location>
</feature>
<proteinExistence type="predicted"/>
<dbReference type="AlphaFoldDB" id="A0AA38C9I1"/>
<dbReference type="EMBL" id="JAHRHJ020000011">
    <property type="protein sequence ID" value="KAH9295036.1"/>
    <property type="molecule type" value="Genomic_DNA"/>
</dbReference>
<name>A0AA38C9I1_TAXCH</name>
<keyword evidence="2" id="KW-1185">Reference proteome</keyword>
<accession>A0AA38C9I1</accession>
<evidence type="ECO:0000313" key="1">
    <source>
        <dbReference type="EMBL" id="KAH9295036.1"/>
    </source>
</evidence>